<reference evidence="2" key="2">
    <citation type="submission" date="2021-01" db="EMBL/GenBank/DDBJ databases">
        <authorList>
            <person name="Schikora-Tamarit M.A."/>
        </authorList>
    </citation>
    <scope>NUCLEOTIDE SEQUENCE</scope>
    <source>
        <strain evidence="2">CBS6075</strain>
    </source>
</reference>
<dbReference type="InterPro" id="IPR015943">
    <property type="entry name" value="WD40/YVTN_repeat-like_dom_sf"/>
</dbReference>
<comment type="caution">
    <text evidence="2">The sequence shown here is derived from an EMBL/GenBank/DDBJ whole genome shotgun (WGS) entry which is preliminary data.</text>
</comment>
<evidence type="ECO:0000259" key="1">
    <source>
        <dbReference type="Pfam" id="PF10433"/>
    </source>
</evidence>
<dbReference type="RefSeq" id="XP_046059662.1">
    <property type="nucleotide sequence ID" value="XM_046207048.1"/>
</dbReference>
<evidence type="ECO:0000313" key="2">
    <source>
        <dbReference type="EMBL" id="KAH3662573.1"/>
    </source>
</evidence>
<protein>
    <recommendedName>
        <fullName evidence="1">RSE1/DDB1/CPSF1 first beta-propeller domain-containing protein</fullName>
    </recommendedName>
</protein>
<accession>A0A9P8NYI5</accession>
<dbReference type="Gene3D" id="2.130.10.10">
    <property type="entry name" value="YVTN repeat-like/Quinoprotein amine dehydrogenase"/>
    <property type="match status" value="1"/>
</dbReference>
<dbReference type="OrthoDB" id="3997759at2759"/>
<dbReference type="GeneID" id="70237789"/>
<keyword evidence="3" id="KW-1185">Reference proteome</keyword>
<organism evidence="2 3">
    <name type="scientific">Ogataea philodendri</name>
    <dbReference type="NCBI Taxonomy" id="1378263"/>
    <lineage>
        <taxon>Eukaryota</taxon>
        <taxon>Fungi</taxon>
        <taxon>Dikarya</taxon>
        <taxon>Ascomycota</taxon>
        <taxon>Saccharomycotina</taxon>
        <taxon>Pichiomycetes</taxon>
        <taxon>Pichiales</taxon>
        <taxon>Pichiaceae</taxon>
        <taxon>Ogataea</taxon>
    </lineage>
</organism>
<dbReference type="Pfam" id="PF10433">
    <property type="entry name" value="Beta-prop_RSE1_1st"/>
    <property type="match status" value="1"/>
</dbReference>
<feature type="domain" description="RSE1/DDB1/CPSF1 first beta-propeller" evidence="1">
    <location>
        <begin position="26"/>
        <end position="323"/>
    </location>
</feature>
<dbReference type="EMBL" id="JAEUBE010000378">
    <property type="protein sequence ID" value="KAH3662573.1"/>
    <property type="molecule type" value="Genomic_DNA"/>
</dbReference>
<evidence type="ECO:0000313" key="3">
    <source>
        <dbReference type="Proteomes" id="UP000769157"/>
    </source>
</evidence>
<sequence>MSFSLYKQNDGTIVNLLYLNFCRDKTFVVAHPFSIELLDETGKPYDEVSFDHRIMAIGHIKPPGLDQEWLIVLDQTGQLMVLGWDGRFVVVQQFKIASAASSVEVCPIIDVDQSNRYVLVYSTEGYMTILELSPDKSDVYVNALHNDAPSQVQKRPDAAKLRHNRVFEKPKVIYIGHGIVHSALFLQSKLIKPDQEGVTFAVISRDSNLKYSASYYSISKEVELSKRFPQMSSPPSLALPLPMGALLVVCEDVQYLYPSPGVRSLSSEIVKTTRQYASKELVSENDGRLSKFVSWCFDGSVFWLCSEFGDVFRLQVELKSESLQIAEQQLSMSIAERRAAGPVPPIELGIVEWTISRVLNEDVFHCLVFADSKIVGCNHFGQICIFNDHFKKPSQLRNPTNLPVTGLAGEYVSHGTHNYSTVDLNGTIHVDGLVKSIVETKKQVVLVVEQREINLEREEIKQTDRLEVYEGTTKVGEHRLDSGISVRKVLPVSSLECRFDERFKVSNEQRFLLGNRLKESVVVVVNDEEDQTGLLLMRFENNEWYNEGSAVISGVFDDIIQIEDYELLLIGSHTVAWISVYAATEFWFRLEESDFKSPIAYFSAWSKLRDGNLIVADGFSGLYLMDVDRSRRKLECQWILRNVMVSAFAIFSDKLVVGDVIGNVFVASFGESPELVQQTYLGSGSVICMEATEEGIVIGTSEGQITMKLDSEHLSTRKLPNRAVVLVSSCPEIALNPNCKLAIVN</sequence>
<dbReference type="InterPro" id="IPR018846">
    <property type="entry name" value="Beta-prop_RSE1/DDB1/CPSF1_1st"/>
</dbReference>
<name>A0A9P8NYI5_9ASCO</name>
<reference evidence="2" key="1">
    <citation type="journal article" date="2021" name="Open Biol.">
        <title>Shared evolutionary footprints suggest mitochondrial oxidative damage underlies multiple complex I losses in fungi.</title>
        <authorList>
            <person name="Schikora-Tamarit M.A."/>
            <person name="Marcet-Houben M."/>
            <person name="Nosek J."/>
            <person name="Gabaldon T."/>
        </authorList>
    </citation>
    <scope>NUCLEOTIDE SEQUENCE</scope>
    <source>
        <strain evidence="2">CBS6075</strain>
    </source>
</reference>
<dbReference type="Proteomes" id="UP000769157">
    <property type="component" value="Unassembled WGS sequence"/>
</dbReference>
<gene>
    <name evidence="2" type="ORF">OGAPHI_005825</name>
</gene>
<proteinExistence type="predicted"/>
<dbReference type="AlphaFoldDB" id="A0A9P8NYI5"/>